<dbReference type="AlphaFoldDB" id="A0AAQ3KWD9"/>
<name>A0AAQ3KWD9_9LILI</name>
<reference evidence="2 3" key="1">
    <citation type="submission" date="2023-10" db="EMBL/GenBank/DDBJ databases">
        <title>Chromosome-scale genome assembly provides insights into flower coloration mechanisms of Canna indica.</title>
        <authorList>
            <person name="Li C."/>
        </authorList>
    </citation>
    <scope>NUCLEOTIDE SEQUENCE [LARGE SCALE GENOMIC DNA]</scope>
    <source>
        <tissue evidence="2">Flower</tissue>
    </source>
</reference>
<dbReference type="EMBL" id="CP136896">
    <property type="protein sequence ID" value="WOL14797.1"/>
    <property type="molecule type" value="Genomic_DNA"/>
</dbReference>
<protein>
    <submittedName>
        <fullName evidence="2">Uncharacterized protein</fullName>
    </submittedName>
</protein>
<dbReference type="Proteomes" id="UP001327560">
    <property type="component" value="Chromosome 7"/>
</dbReference>
<evidence type="ECO:0000313" key="3">
    <source>
        <dbReference type="Proteomes" id="UP001327560"/>
    </source>
</evidence>
<gene>
    <name evidence="2" type="ORF">Cni_G23578</name>
</gene>
<organism evidence="2 3">
    <name type="scientific">Canna indica</name>
    <name type="common">Indian-shot</name>
    <dbReference type="NCBI Taxonomy" id="4628"/>
    <lineage>
        <taxon>Eukaryota</taxon>
        <taxon>Viridiplantae</taxon>
        <taxon>Streptophyta</taxon>
        <taxon>Embryophyta</taxon>
        <taxon>Tracheophyta</taxon>
        <taxon>Spermatophyta</taxon>
        <taxon>Magnoliopsida</taxon>
        <taxon>Liliopsida</taxon>
        <taxon>Zingiberales</taxon>
        <taxon>Cannaceae</taxon>
        <taxon>Canna</taxon>
    </lineage>
</organism>
<sequence>MDQFLFFFSIWQVPGARLLLHGNPKESNLRRKKMVTVLLHELHQLRAWLAAYTMLATFTGLRRCSQDAAATLRRGRSGGGDGSFSSSPRRDGRRHSERCSCSTTTNFSCLAASSCDSYYSSAHEATWRWG</sequence>
<evidence type="ECO:0000313" key="2">
    <source>
        <dbReference type="EMBL" id="WOL14797.1"/>
    </source>
</evidence>
<evidence type="ECO:0000256" key="1">
    <source>
        <dbReference type="SAM" id="MobiDB-lite"/>
    </source>
</evidence>
<accession>A0AAQ3KWD9</accession>
<keyword evidence="3" id="KW-1185">Reference proteome</keyword>
<proteinExistence type="predicted"/>
<feature type="region of interest" description="Disordered" evidence="1">
    <location>
        <begin position="72"/>
        <end position="100"/>
    </location>
</feature>